<reference evidence="2" key="1">
    <citation type="submission" date="2020-06" db="EMBL/GenBank/DDBJ databases">
        <authorList>
            <consortium name="Plant Systems Biology data submission"/>
        </authorList>
    </citation>
    <scope>NUCLEOTIDE SEQUENCE</scope>
    <source>
        <strain evidence="2">D6</strain>
    </source>
</reference>
<accession>A0A9N8EPE2</accession>
<dbReference type="EMBL" id="CAICTM010001444">
    <property type="protein sequence ID" value="CAB9523704.1"/>
    <property type="molecule type" value="Genomic_DNA"/>
</dbReference>
<gene>
    <name evidence="2" type="ORF">SEMRO_1446_G273480.1</name>
</gene>
<protein>
    <submittedName>
        <fullName evidence="2">Uncharacterized protein</fullName>
    </submittedName>
</protein>
<evidence type="ECO:0000313" key="2">
    <source>
        <dbReference type="EMBL" id="CAB9523704.1"/>
    </source>
</evidence>
<feature type="region of interest" description="Disordered" evidence="1">
    <location>
        <begin position="49"/>
        <end position="107"/>
    </location>
</feature>
<comment type="caution">
    <text evidence="2">The sequence shown here is derived from an EMBL/GenBank/DDBJ whole genome shotgun (WGS) entry which is preliminary data.</text>
</comment>
<evidence type="ECO:0000313" key="3">
    <source>
        <dbReference type="Proteomes" id="UP001153069"/>
    </source>
</evidence>
<dbReference type="AlphaFoldDB" id="A0A9N8EPE2"/>
<evidence type="ECO:0000256" key="1">
    <source>
        <dbReference type="SAM" id="MobiDB-lite"/>
    </source>
</evidence>
<sequence>MSTVALPVNYVVLVPKDHVQNRLDDVSDLDHSISSCSWVERHSVHQRRTWPHASRRGYTDKNIPPQRVRKLDAEPSFRRSLTPDSDDSRRTLAPKAPKRKQSIAPPNEEELEELARMFADEEESLSDDECEEDALWVGEGAGQCLEAGACFESSVAIERLRLLLTPVTHQKRVKADTFPTRPARRYSVKLMASRPLD</sequence>
<name>A0A9N8EPE2_9STRA</name>
<dbReference type="Proteomes" id="UP001153069">
    <property type="component" value="Unassembled WGS sequence"/>
</dbReference>
<proteinExistence type="predicted"/>
<organism evidence="2 3">
    <name type="scientific">Seminavis robusta</name>
    <dbReference type="NCBI Taxonomy" id="568900"/>
    <lineage>
        <taxon>Eukaryota</taxon>
        <taxon>Sar</taxon>
        <taxon>Stramenopiles</taxon>
        <taxon>Ochrophyta</taxon>
        <taxon>Bacillariophyta</taxon>
        <taxon>Bacillariophyceae</taxon>
        <taxon>Bacillariophycidae</taxon>
        <taxon>Naviculales</taxon>
        <taxon>Naviculaceae</taxon>
        <taxon>Seminavis</taxon>
    </lineage>
</organism>
<keyword evidence="3" id="KW-1185">Reference proteome</keyword>